<evidence type="ECO:0000256" key="1">
    <source>
        <dbReference type="ARBA" id="ARBA00023015"/>
    </source>
</evidence>
<dbReference type="EMBL" id="BAAAPC010000024">
    <property type="protein sequence ID" value="GAA2011967.1"/>
    <property type="molecule type" value="Genomic_DNA"/>
</dbReference>
<keyword evidence="4" id="KW-0804">Transcription</keyword>
<protein>
    <recommendedName>
        <fullName evidence="5">RNA polymerase sigma-70 region 2 domain-containing protein</fullName>
    </recommendedName>
</protein>
<evidence type="ECO:0000313" key="6">
    <source>
        <dbReference type="EMBL" id="GAA2011967.1"/>
    </source>
</evidence>
<dbReference type="PANTHER" id="PTHR43133">
    <property type="entry name" value="RNA POLYMERASE ECF-TYPE SIGMA FACTO"/>
    <property type="match status" value="1"/>
</dbReference>
<dbReference type="InterPro" id="IPR039425">
    <property type="entry name" value="RNA_pol_sigma-70-like"/>
</dbReference>
<gene>
    <name evidence="6" type="ORF">GCM10009799_45310</name>
</gene>
<dbReference type="InterPro" id="IPR014284">
    <property type="entry name" value="RNA_pol_sigma-70_dom"/>
</dbReference>
<dbReference type="Gene3D" id="1.10.1740.10">
    <property type="match status" value="1"/>
</dbReference>
<dbReference type="RefSeq" id="WP_344165122.1">
    <property type="nucleotide sequence ID" value="NZ_BAAAPC010000024.1"/>
</dbReference>
<feature type="domain" description="RNA polymerase sigma-70 region 2" evidence="5">
    <location>
        <begin position="31"/>
        <end position="93"/>
    </location>
</feature>
<keyword evidence="3" id="KW-0238">DNA-binding</keyword>
<dbReference type="NCBIfam" id="TIGR02937">
    <property type="entry name" value="sigma70-ECF"/>
    <property type="match status" value="1"/>
</dbReference>
<sequence length="289" mass="32278">MWESSDDRHVDNVAAATDGEAEALERLICEIHPEVYRLAVRFFGDPRDAEDATQEALVQVMTRLDRFNGESAFSTWVYRVATNKFLSLARTQGERRALSFEEFDEELSRVPSALPEATGAHVADRLLLEEVKVGCTLAMLLCLDRGHRMAYILGEIMELDHATGATILDISAPAFRKRLQRSRTKITDLMRARCGLIDRRNACRCRLRAPVAVERGCVDPHDLVFASSAEQARHFPEVLGEIRRLDEAERAGALYRSHPDNRSTADLAAFVHRLFDPGTSSAAGSAPTR</sequence>
<evidence type="ECO:0000259" key="5">
    <source>
        <dbReference type="Pfam" id="PF04542"/>
    </source>
</evidence>
<dbReference type="PANTHER" id="PTHR43133:SF8">
    <property type="entry name" value="RNA POLYMERASE SIGMA FACTOR HI_1459-RELATED"/>
    <property type="match status" value="1"/>
</dbReference>
<dbReference type="Proteomes" id="UP001501585">
    <property type="component" value="Unassembled WGS sequence"/>
</dbReference>
<evidence type="ECO:0000256" key="2">
    <source>
        <dbReference type="ARBA" id="ARBA00023082"/>
    </source>
</evidence>
<organism evidence="6 7">
    <name type="scientific">Nocardiopsis rhodophaea</name>
    <dbReference type="NCBI Taxonomy" id="280238"/>
    <lineage>
        <taxon>Bacteria</taxon>
        <taxon>Bacillati</taxon>
        <taxon>Actinomycetota</taxon>
        <taxon>Actinomycetes</taxon>
        <taxon>Streptosporangiales</taxon>
        <taxon>Nocardiopsidaceae</taxon>
        <taxon>Nocardiopsis</taxon>
    </lineage>
</organism>
<dbReference type="InterPro" id="IPR007627">
    <property type="entry name" value="RNA_pol_sigma70_r2"/>
</dbReference>
<dbReference type="Pfam" id="PF04542">
    <property type="entry name" value="Sigma70_r2"/>
    <property type="match status" value="1"/>
</dbReference>
<accession>A0ABN2TKA9</accession>
<keyword evidence="1" id="KW-0805">Transcription regulation</keyword>
<name>A0ABN2TKA9_9ACTN</name>
<dbReference type="InterPro" id="IPR013325">
    <property type="entry name" value="RNA_pol_sigma_r2"/>
</dbReference>
<keyword evidence="7" id="KW-1185">Reference proteome</keyword>
<proteinExistence type="predicted"/>
<evidence type="ECO:0000313" key="7">
    <source>
        <dbReference type="Proteomes" id="UP001501585"/>
    </source>
</evidence>
<keyword evidence="2" id="KW-0731">Sigma factor</keyword>
<evidence type="ECO:0000256" key="4">
    <source>
        <dbReference type="ARBA" id="ARBA00023163"/>
    </source>
</evidence>
<reference evidence="6 7" key="1">
    <citation type="journal article" date="2019" name="Int. J. Syst. Evol. Microbiol.">
        <title>The Global Catalogue of Microorganisms (GCM) 10K type strain sequencing project: providing services to taxonomists for standard genome sequencing and annotation.</title>
        <authorList>
            <consortium name="The Broad Institute Genomics Platform"/>
            <consortium name="The Broad Institute Genome Sequencing Center for Infectious Disease"/>
            <person name="Wu L."/>
            <person name="Ma J."/>
        </authorList>
    </citation>
    <scope>NUCLEOTIDE SEQUENCE [LARGE SCALE GENOMIC DNA]</scope>
    <source>
        <strain evidence="6 7">JCM 15313</strain>
    </source>
</reference>
<comment type="caution">
    <text evidence="6">The sequence shown here is derived from an EMBL/GenBank/DDBJ whole genome shotgun (WGS) entry which is preliminary data.</text>
</comment>
<dbReference type="SUPFAM" id="SSF88946">
    <property type="entry name" value="Sigma2 domain of RNA polymerase sigma factors"/>
    <property type="match status" value="1"/>
</dbReference>
<evidence type="ECO:0000256" key="3">
    <source>
        <dbReference type="ARBA" id="ARBA00023125"/>
    </source>
</evidence>